<dbReference type="SUPFAM" id="SSF49899">
    <property type="entry name" value="Concanavalin A-like lectins/glucanases"/>
    <property type="match status" value="1"/>
</dbReference>
<comment type="similarity">
    <text evidence="1">Belongs to the glycosyl hydrolase 16 family.</text>
</comment>
<dbReference type="Proteomes" id="UP000023152">
    <property type="component" value="Unassembled WGS sequence"/>
</dbReference>
<dbReference type="InterPro" id="IPR050546">
    <property type="entry name" value="Glycosyl_Hydrlase_16"/>
</dbReference>
<dbReference type="PANTHER" id="PTHR10963">
    <property type="entry name" value="GLYCOSYL HYDROLASE-RELATED"/>
    <property type="match status" value="1"/>
</dbReference>
<dbReference type="InterPro" id="IPR000757">
    <property type="entry name" value="Beta-glucanase-like"/>
</dbReference>
<evidence type="ECO:0000256" key="1">
    <source>
        <dbReference type="ARBA" id="ARBA00006865"/>
    </source>
</evidence>
<dbReference type="GO" id="GO:0004553">
    <property type="term" value="F:hydrolase activity, hydrolyzing O-glycosyl compounds"/>
    <property type="evidence" value="ECO:0007669"/>
    <property type="project" value="InterPro"/>
</dbReference>
<gene>
    <name evidence="3" type="ORF">RFI_08017</name>
</gene>
<sequence length="164" mass="18373">MLNKGDWLWPAIWLLPVRNEYGDWPASGEIDIIEARANKQLTTSSSFVDGAQIGISQMTTTLHWGPYFGADNWALTHDQYTLANGDFSDAFHTWVLEWTPQGFAASVDNAVYFNVSTKDGYWSKGNYDMNQPGSFNPWMYGNIDAPFDKEFFIIINLAVGGVSG</sequence>
<dbReference type="PROSITE" id="PS51762">
    <property type="entry name" value="GH16_2"/>
    <property type="match status" value="1"/>
</dbReference>
<dbReference type="Gene3D" id="2.60.120.200">
    <property type="match status" value="1"/>
</dbReference>
<evidence type="ECO:0000313" key="4">
    <source>
        <dbReference type="Proteomes" id="UP000023152"/>
    </source>
</evidence>
<feature type="domain" description="GH16" evidence="2">
    <location>
        <begin position="1"/>
        <end position="164"/>
    </location>
</feature>
<dbReference type="OrthoDB" id="4781at2759"/>
<dbReference type="GO" id="GO:0005975">
    <property type="term" value="P:carbohydrate metabolic process"/>
    <property type="evidence" value="ECO:0007669"/>
    <property type="project" value="InterPro"/>
</dbReference>
<dbReference type="Pfam" id="PF00722">
    <property type="entry name" value="Glyco_hydro_16"/>
    <property type="match status" value="1"/>
</dbReference>
<proteinExistence type="inferred from homology"/>
<comment type="caution">
    <text evidence="3">The sequence shown here is derived from an EMBL/GenBank/DDBJ whole genome shotgun (WGS) entry which is preliminary data.</text>
</comment>
<protein>
    <recommendedName>
        <fullName evidence="2">GH16 domain-containing protein</fullName>
    </recommendedName>
</protein>
<evidence type="ECO:0000259" key="2">
    <source>
        <dbReference type="PROSITE" id="PS51762"/>
    </source>
</evidence>
<dbReference type="OMA" id="FMGRREN"/>
<dbReference type="EMBL" id="ASPP01006249">
    <property type="protein sequence ID" value="ETO29111.1"/>
    <property type="molecule type" value="Genomic_DNA"/>
</dbReference>
<name>X6NSX0_RETFI</name>
<evidence type="ECO:0000313" key="3">
    <source>
        <dbReference type="EMBL" id="ETO29111.1"/>
    </source>
</evidence>
<accession>X6NSX0</accession>
<dbReference type="AlphaFoldDB" id="X6NSX0"/>
<keyword evidence="4" id="KW-1185">Reference proteome</keyword>
<reference evidence="3 4" key="1">
    <citation type="journal article" date="2013" name="Curr. Biol.">
        <title>The Genome of the Foraminiferan Reticulomyxa filosa.</title>
        <authorList>
            <person name="Glockner G."/>
            <person name="Hulsmann N."/>
            <person name="Schleicher M."/>
            <person name="Noegel A.A."/>
            <person name="Eichinger L."/>
            <person name="Gallinger C."/>
            <person name="Pawlowski J."/>
            <person name="Sierra R."/>
            <person name="Euteneuer U."/>
            <person name="Pillet L."/>
            <person name="Moustafa A."/>
            <person name="Platzer M."/>
            <person name="Groth M."/>
            <person name="Szafranski K."/>
            <person name="Schliwa M."/>
        </authorList>
    </citation>
    <scope>NUCLEOTIDE SEQUENCE [LARGE SCALE GENOMIC DNA]</scope>
</reference>
<dbReference type="InterPro" id="IPR013320">
    <property type="entry name" value="ConA-like_dom_sf"/>
</dbReference>
<organism evidence="3 4">
    <name type="scientific">Reticulomyxa filosa</name>
    <dbReference type="NCBI Taxonomy" id="46433"/>
    <lineage>
        <taxon>Eukaryota</taxon>
        <taxon>Sar</taxon>
        <taxon>Rhizaria</taxon>
        <taxon>Retaria</taxon>
        <taxon>Foraminifera</taxon>
        <taxon>Monothalamids</taxon>
        <taxon>Reticulomyxidae</taxon>
        <taxon>Reticulomyxa</taxon>
    </lineage>
</organism>
<dbReference type="PANTHER" id="PTHR10963:SF55">
    <property type="entry name" value="GLYCOSIDE HYDROLASE FAMILY 16 PROTEIN"/>
    <property type="match status" value="1"/>
</dbReference>